<dbReference type="EMBL" id="CP008956">
    <property type="protein sequence ID" value="QJQ01260.1"/>
    <property type="molecule type" value="Genomic_DNA"/>
</dbReference>
<keyword evidence="3 4" id="KW-0732">Signal</keyword>
<dbReference type="Gene3D" id="3.40.190.10">
    <property type="entry name" value="Periplasmic binding protein-like II"/>
    <property type="match status" value="1"/>
</dbReference>
<dbReference type="PIRSF" id="PIRSF002741">
    <property type="entry name" value="MppA"/>
    <property type="match status" value="1"/>
</dbReference>
<protein>
    <submittedName>
        <fullName evidence="6">ABC transporter substrate-binding protein</fullName>
    </submittedName>
</protein>
<evidence type="ECO:0000256" key="4">
    <source>
        <dbReference type="SAM" id="SignalP"/>
    </source>
</evidence>
<dbReference type="PANTHER" id="PTHR30290">
    <property type="entry name" value="PERIPLASMIC BINDING COMPONENT OF ABC TRANSPORTER"/>
    <property type="match status" value="1"/>
</dbReference>
<dbReference type="SUPFAM" id="SSF53850">
    <property type="entry name" value="Periplasmic binding protein-like II"/>
    <property type="match status" value="1"/>
</dbReference>
<dbReference type="Gene3D" id="3.10.105.10">
    <property type="entry name" value="Dipeptide-binding Protein, Domain 3"/>
    <property type="match status" value="1"/>
</dbReference>
<keyword evidence="2" id="KW-0813">Transport</keyword>
<organism evidence="6 7">
    <name type="scientific">Herbaspirillum rubrisubalbicans Os34</name>
    <dbReference type="NCBI Taxonomy" id="1235827"/>
    <lineage>
        <taxon>Bacteria</taxon>
        <taxon>Pseudomonadati</taxon>
        <taxon>Pseudomonadota</taxon>
        <taxon>Betaproteobacteria</taxon>
        <taxon>Burkholderiales</taxon>
        <taxon>Oxalobacteraceae</taxon>
        <taxon>Herbaspirillum</taxon>
    </lineage>
</organism>
<proteinExistence type="inferred from homology"/>
<evidence type="ECO:0000256" key="3">
    <source>
        <dbReference type="ARBA" id="ARBA00022729"/>
    </source>
</evidence>
<dbReference type="Pfam" id="PF00496">
    <property type="entry name" value="SBP_bac_5"/>
    <property type="match status" value="1"/>
</dbReference>
<comment type="similarity">
    <text evidence="1">Belongs to the bacterial solute-binding protein 5 family.</text>
</comment>
<evidence type="ECO:0000313" key="6">
    <source>
        <dbReference type="EMBL" id="QJQ01260.1"/>
    </source>
</evidence>
<reference evidence="6 7" key="1">
    <citation type="journal article" date="2012" name="J. Bacteriol.">
        <title>Genome sequence of the pathogenic Herbaspirillum seropedicae strain Os34, isolated from rice roots.</title>
        <authorList>
            <person name="Ye W."/>
            <person name="Ye S."/>
            <person name="Liu J."/>
            <person name="Chang S."/>
            <person name="Chen M."/>
            <person name="Zhu B."/>
            <person name="Guo L."/>
            <person name="An Q."/>
        </authorList>
    </citation>
    <scope>NUCLEOTIDE SEQUENCE [LARGE SCALE GENOMIC DNA]</scope>
    <source>
        <strain evidence="6 7">Os34</strain>
    </source>
</reference>
<feature type="chain" id="PRO_5026966826" evidence="4">
    <location>
        <begin position="26"/>
        <end position="525"/>
    </location>
</feature>
<dbReference type="GO" id="GO:1904680">
    <property type="term" value="F:peptide transmembrane transporter activity"/>
    <property type="evidence" value="ECO:0007669"/>
    <property type="project" value="TreeGrafter"/>
</dbReference>
<dbReference type="AlphaFoldDB" id="A0A6M3ZTE4"/>
<feature type="domain" description="Solute-binding protein family 5" evidence="5">
    <location>
        <begin position="68"/>
        <end position="440"/>
    </location>
</feature>
<accession>A0A6M3ZTE4</accession>
<sequence length="525" mass="57735">MFKVVRKVFAAACIAVGLLGTVAQAAELKIGFKAEITSADPHVLNSANRNIWAHVYDSLVAQDHQLRPKPSLALSWRMINPTTWEFKLRPDVKFHDGQTMTAEDVKYSIDRAMNLSGPRTFRSYLREVSAISVSGPLTVQVKTKHVSPTLPDNLGLIAILPKSLGEHVSEESFANGKSAIGTGPYRFGSWLHGQKLVLNKNPSYWGEKEPWDSVSFQFIPREPARAAALLSGSVDIINDITANMERSLRAFKLVSLTSYMLNYLALDQFRDISPFVRDATGAPLKKNPMKDIKVRQAMMMAINRDGIIKYLMKDDATAAQQLVPKGFFGYDPELKLPGYDAAKARELLAQAGYPQGFQLTLHCPNNRYVNDARLCEAIAQQWSQAGIRTDVATMPYSVFQTRAFGSGANGEPEFSAFLVGNGAVTGDSLTGLVSIIHSYNAAASLGVSNYGRYSNKGVDALIERAAGTTDDTAREDLQRQASRLALTDVAIIPLQHLNAFWAMKQSLVLTPRADGFTMAMDIRQK</sequence>
<evidence type="ECO:0000256" key="2">
    <source>
        <dbReference type="ARBA" id="ARBA00022448"/>
    </source>
</evidence>
<dbReference type="GO" id="GO:0015833">
    <property type="term" value="P:peptide transport"/>
    <property type="evidence" value="ECO:0007669"/>
    <property type="project" value="TreeGrafter"/>
</dbReference>
<dbReference type="InterPro" id="IPR000914">
    <property type="entry name" value="SBP_5_dom"/>
</dbReference>
<dbReference type="InterPro" id="IPR039424">
    <property type="entry name" value="SBP_5"/>
</dbReference>
<gene>
    <name evidence="6" type="ORF">C798_13745</name>
</gene>
<dbReference type="PANTHER" id="PTHR30290:SF9">
    <property type="entry name" value="OLIGOPEPTIDE-BINDING PROTEIN APPA"/>
    <property type="match status" value="1"/>
</dbReference>
<name>A0A6M3ZTE4_9BURK</name>
<evidence type="ECO:0000313" key="7">
    <source>
        <dbReference type="Proteomes" id="UP000501648"/>
    </source>
</evidence>
<dbReference type="CDD" id="cd08498">
    <property type="entry name" value="PBP2_NikA_DppA_OppA_like_2"/>
    <property type="match status" value="1"/>
</dbReference>
<feature type="signal peptide" evidence="4">
    <location>
        <begin position="1"/>
        <end position="25"/>
    </location>
</feature>
<dbReference type="Proteomes" id="UP000501648">
    <property type="component" value="Chromosome"/>
</dbReference>
<dbReference type="GO" id="GO:0030288">
    <property type="term" value="C:outer membrane-bounded periplasmic space"/>
    <property type="evidence" value="ECO:0007669"/>
    <property type="project" value="UniProtKB-ARBA"/>
</dbReference>
<dbReference type="RefSeq" id="WP_017453490.1">
    <property type="nucleotide sequence ID" value="NZ_CP008956.1"/>
</dbReference>
<dbReference type="InterPro" id="IPR030678">
    <property type="entry name" value="Peptide/Ni-bd"/>
</dbReference>
<evidence type="ECO:0000259" key="5">
    <source>
        <dbReference type="Pfam" id="PF00496"/>
    </source>
</evidence>
<evidence type="ECO:0000256" key="1">
    <source>
        <dbReference type="ARBA" id="ARBA00005695"/>
    </source>
</evidence>
<dbReference type="GO" id="GO:0043190">
    <property type="term" value="C:ATP-binding cassette (ABC) transporter complex"/>
    <property type="evidence" value="ECO:0007669"/>
    <property type="project" value="InterPro"/>
</dbReference>